<gene>
    <name evidence="4" type="ORF">KC729_05395</name>
</gene>
<keyword evidence="1" id="KW-0808">Transferase</keyword>
<dbReference type="InterPro" id="IPR011611">
    <property type="entry name" value="PfkB_dom"/>
</dbReference>
<dbReference type="GO" id="GO:0016301">
    <property type="term" value="F:kinase activity"/>
    <property type="evidence" value="ECO:0007669"/>
    <property type="project" value="UniProtKB-KW"/>
</dbReference>
<dbReference type="Gene3D" id="3.40.1190.20">
    <property type="match status" value="1"/>
</dbReference>
<evidence type="ECO:0000313" key="5">
    <source>
        <dbReference type="Proteomes" id="UP000697710"/>
    </source>
</evidence>
<evidence type="ECO:0000256" key="2">
    <source>
        <dbReference type="ARBA" id="ARBA00022777"/>
    </source>
</evidence>
<reference evidence="4" key="1">
    <citation type="submission" date="2020-04" db="EMBL/GenBank/DDBJ databases">
        <authorList>
            <person name="Zhang T."/>
        </authorList>
    </citation>
    <scope>NUCLEOTIDE SEQUENCE</scope>
    <source>
        <strain evidence="4">HKST-UBA01</strain>
    </source>
</reference>
<evidence type="ECO:0000256" key="1">
    <source>
        <dbReference type="ARBA" id="ARBA00022679"/>
    </source>
</evidence>
<feature type="domain" description="Carbohydrate kinase PfkB" evidence="3">
    <location>
        <begin position="40"/>
        <end position="277"/>
    </location>
</feature>
<evidence type="ECO:0000259" key="3">
    <source>
        <dbReference type="Pfam" id="PF00294"/>
    </source>
</evidence>
<keyword evidence="2 4" id="KW-0418">Kinase</keyword>
<accession>A0A956LX27</accession>
<name>A0A956LX27_UNCEI</name>
<proteinExistence type="predicted"/>
<protein>
    <submittedName>
        <fullName evidence="4">Sugar kinase</fullName>
    </submittedName>
</protein>
<evidence type="ECO:0000313" key="4">
    <source>
        <dbReference type="EMBL" id="MCA9727099.1"/>
    </source>
</evidence>
<dbReference type="PANTHER" id="PTHR10584">
    <property type="entry name" value="SUGAR KINASE"/>
    <property type="match status" value="1"/>
</dbReference>
<dbReference type="EMBL" id="JAGQHR010000109">
    <property type="protein sequence ID" value="MCA9727099.1"/>
    <property type="molecule type" value="Genomic_DNA"/>
</dbReference>
<dbReference type="SUPFAM" id="SSF53613">
    <property type="entry name" value="Ribokinase-like"/>
    <property type="match status" value="1"/>
</dbReference>
<dbReference type="AlphaFoldDB" id="A0A956LX27"/>
<dbReference type="GO" id="GO:0005829">
    <property type="term" value="C:cytosol"/>
    <property type="evidence" value="ECO:0007669"/>
    <property type="project" value="TreeGrafter"/>
</dbReference>
<organism evidence="4 5">
    <name type="scientific">Eiseniibacteriota bacterium</name>
    <dbReference type="NCBI Taxonomy" id="2212470"/>
    <lineage>
        <taxon>Bacteria</taxon>
        <taxon>Candidatus Eiseniibacteriota</taxon>
    </lineage>
</organism>
<reference evidence="4" key="2">
    <citation type="journal article" date="2021" name="Microbiome">
        <title>Successional dynamics and alternative stable states in a saline activated sludge microbial community over 9 years.</title>
        <authorList>
            <person name="Wang Y."/>
            <person name="Ye J."/>
            <person name="Ju F."/>
            <person name="Liu L."/>
            <person name="Boyd J.A."/>
            <person name="Deng Y."/>
            <person name="Parks D.H."/>
            <person name="Jiang X."/>
            <person name="Yin X."/>
            <person name="Woodcroft B.J."/>
            <person name="Tyson G.W."/>
            <person name="Hugenholtz P."/>
            <person name="Polz M.F."/>
            <person name="Zhang T."/>
        </authorList>
    </citation>
    <scope>NUCLEOTIDE SEQUENCE</scope>
    <source>
        <strain evidence="4">HKST-UBA01</strain>
    </source>
</reference>
<sequence length="304" mass="33871">MPLLVVGSVALDTVQTPAGERHEALGGSASYFSLAAIRYAPVRMVAVAGSDFPQPFRDLFRDQGIDLEGLRFQDGRTFRWGGRYTEDMNGRVTLFTELNVFESFHPDLPTRYRETPIVLLANIAPQLQLEVVRQVESPRLVALDTMNYWIESSPDDLRRVLQHTDIFFLNEEEARQFTGCVNVLRAAREIQRMGPSLIVIKRGEHGVLCLTPRGWFTLPAFPVEELRDPTGAGDSFAGGTLGFLASRGGELGEEDVRQALAHGTAVASHTVERFGVDGLTSLTREAILERVRQVREVTRFELDA</sequence>
<dbReference type="PANTHER" id="PTHR10584:SF166">
    <property type="entry name" value="RIBOKINASE"/>
    <property type="match status" value="1"/>
</dbReference>
<comment type="caution">
    <text evidence="4">The sequence shown here is derived from an EMBL/GenBank/DDBJ whole genome shotgun (WGS) entry which is preliminary data.</text>
</comment>
<dbReference type="Pfam" id="PF00294">
    <property type="entry name" value="PfkB"/>
    <property type="match status" value="1"/>
</dbReference>
<dbReference type="InterPro" id="IPR029056">
    <property type="entry name" value="Ribokinase-like"/>
</dbReference>
<dbReference type="Proteomes" id="UP000697710">
    <property type="component" value="Unassembled WGS sequence"/>
</dbReference>